<comment type="caution">
    <text evidence="2">The sequence shown here is derived from an EMBL/GenBank/DDBJ whole genome shotgun (WGS) entry which is preliminary data.</text>
</comment>
<feature type="coiled-coil region" evidence="1">
    <location>
        <begin position="73"/>
        <end position="100"/>
    </location>
</feature>
<dbReference type="Proteomes" id="UP001501470">
    <property type="component" value="Unassembled WGS sequence"/>
</dbReference>
<gene>
    <name evidence="2" type="ORF">GCM10009827_002580</name>
</gene>
<dbReference type="SUPFAM" id="SSF82607">
    <property type="entry name" value="YbaB-like"/>
    <property type="match status" value="1"/>
</dbReference>
<dbReference type="InterPro" id="IPR036894">
    <property type="entry name" value="YbaB-like_sf"/>
</dbReference>
<evidence type="ECO:0000313" key="3">
    <source>
        <dbReference type="Proteomes" id="UP001501470"/>
    </source>
</evidence>
<dbReference type="RefSeq" id="WP_344498562.1">
    <property type="nucleotide sequence ID" value="NZ_BAAAQD010000001.1"/>
</dbReference>
<evidence type="ECO:0000256" key="1">
    <source>
        <dbReference type="SAM" id="Coils"/>
    </source>
</evidence>
<organism evidence="2 3">
    <name type="scientific">Dactylosporangium maewongense</name>
    <dbReference type="NCBI Taxonomy" id="634393"/>
    <lineage>
        <taxon>Bacteria</taxon>
        <taxon>Bacillati</taxon>
        <taxon>Actinomycetota</taxon>
        <taxon>Actinomycetes</taxon>
        <taxon>Micromonosporales</taxon>
        <taxon>Micromonosporaceae</taxon>
        <taxon>Dactylosporangium</taxon>
    </lineage>
</organism>
<reference evidence="3" key="1">
    <citation type="journal article" date="2019" name="Int. J. Syst. Evol. Microbiol.">
        <title>The Global Catalogue of Microorganisms (GCM) 10K type strain sequencing project: providing services to taxonomists for standard genome sequencing and annotation.</title>
        <authorList>
            <consortium name="The Broad Institute Genomics Platform"/>
            <consortium name="The Broad Institute Genome Sequencing Center for Infectious Disease"/>
            <person name="Wu L."/>
            <person name="Ma J."/>
        </authorList>
    </citation>
    <scope>NUCLEOTIDE SEQUENCE [LARGE SCALE GENOMIC DNA]</scope>
    <source>
        <strain evidence="3">JCM 15933</strain>
    </source>
</reference>
<protein>
    <recommendedName>
        <fullName evidence="4">Nucleoid-associated protein</fullName>
    </recommendedName>
</protein>
<keyword evidence="3" id="KW-1185">Reference proteome</keyword>
<proteinExistence type="predicted"/>
<dbReference type="Pfam" id="PF02575">
    <property type="entry name" value="YbaB_DNA_bd"/>
    <property type="match status" value="1"/>
</dbReference>
<evidence type="ECO:0008006" key="4">
    <source>
        <dbReference type="Google" id="ProtNLM"/>
    </source>
</evidence>
<dbReference type="InterPro" id="IPR004401">
    <property type="entry name" value="YbaB/EbfC"/>
</dbReference>
<sequence length="115" mass="12297">MTEYPSLDRLEALVQGLDAMSRDLGDRLGALAGQTAEGVSDSGLVLVKATTDGAVTDIQLDPRAMRFGSQDLAADVLQAVKRAQDNAAELSKEAVKALLDPVSRAGDQRRYQDEH</sequence>
<accession>A0ABP4KA86</accession>
<name>A0ABP4KA86_9ACTN</name>
<evidence type="ECO:0000313" key="2">
    <source>
        <dbReference type="EMBL" id="GAA1499649.1"/>
    </source>
</evidence>
<keyword evidence="1" id="KW-0175">Coiled coil</keyword>
<dbReference type="EMBL" id="BAAAQD010000001">
    <property type="protein sequence ID" value="GAA1499649.1"/>
    <property type="molecule type" value="Genomic_DNA"/>
</dbReference>
<dbReference type="Gene3D" id="3.30.1310.10">
    <property type="entry name" value="Nucleoid-associated protein YbaB-like domain"/>
    <property type="match status" value="1"/>
</dbReference>